<dbReference type="InterPro" id="IPR042178">
    <property type="entry name" value="Serpin_sf_1"/>
</dbReference>
<gene>
    <name evidence="3" type="ORF">T459_23478</name>
</gene>
<evidence type="ECO:0000313" key="4">
    <source>
        <dbReference type="Proteomes" id="UP000222542"/>
    </source>
</evidence>
<comment type="caution">
    <text evidence="3">The sequence shown here is derived from an EMBL/GenBank/DDBJ whole genome shotgun (WGS) entry which is preliminary data.</text>
</comment>
<dbReference type="STRING" id="4072.A0A2G2YSH9"/>
<feature type="transmembrane region" description="Helical" evidence="2">
    <location>
        <begin position="92"/>
        <end position="112"/>
    </location>
</feature>
<keyword evidence="2" id="KW-0812">Transmembrane</keyword>
<comment type="similarity">
    <text evidence="1">Belongs to the serpin family.</text>
</comment>
<dbReference type="SUPFAM" id="SSF56574">
    <property type="entry name" value="Serpins"/>
    <property type="match status" value="1"/>
</dbReference>
<keyword evidence="4" id="KW-1185">Reference proteome</keyword>
<dbReference type="Gene3D" id="3.30.497.10">
    <property type="entry name" value="Antithrombin, subunit I, domain 2"/>
    <property type="match status" value="1"/>
</dbReference>
<dbReference type="AlphaFoldDB" id="A0A2G2YSH9"/>
<sequence length="121" mass="13484">MVSTPTTETWCFPRSPVIFLGLIASGSGGSTWDQLLGFNFLQFNSVEELNFVYSWVIANVSADGSPMGGPHLSVANGAWIDQSVFLTILSNMSWTIFVRLLPLLLIFCRRIVPKLLIFENR</sequence>
<protein>
    <submittedName>
        <fullName evidence="3">Uncharacterized protein</fullName>
    </submittedName>
</protein>
<reference evidence="3 4" key="1">
    <citation type="journal article" date="2014" name="Nat. Genet.">
        <title>Genome sequence of the hot pepper provides insights into the evolution of pungency in Capsicum species.</title>
        <authorList>
            <person name="Kim S."/>
            <person name="Park M."/>
            <person name="Yeom S.I."/>
            <person name="Kim Y.M."/>
            <person name="Lee J.M."/>
            <person name="Lee H.A."/>
            <person name="Seo E."/>
            <person name="Choi J."/>
            <person name="Cheong K."/>
            <person name="Kim K.T."/>
            <person name="Jung K."/>
            <person name="Lee G.W."/>
            <person name="Oh S.K."/>
            <person name="Bae C."/>
            <person name="Kim S.B."/>
            <person name="Lee H.Y."/>
            <person name="Kim S.Y."/>
            <person name="Kim M.S."/>
            <person name="Kang B.C."/>
            <person name="Jo Y.D."/>
            <person name="Yang H.B."/>
            <person name="Jeong H.J."/>
            <person name="Kang W.H."/>
            <person name="Kwon J.K."/>
            <person name="Shin C."/>
            <person name="Lim J.Y."/>
            <person name="Park J.H."/>
            <person name="Huh J.H."/>
            <person name="Kim J.S."/>
            <person name="Kim B.D."/>
            <person name="Cohen O."/>
            <person name="Paran I."/>
            <person name="Suh M.C."/>
            <person name="Lee S.B."/>
            <person name="Kim Y.K."/>
            <person name="Shin Y."/>
            <person name="Noh S.J."/>
            <person name="Park J."/>
            <person name="Seo Y.S."/>
            <person name="Kwon S.Y."/>
            <person name="Kim H.A."/>
            <person name="Park J.M."/>
            <person name="Kim H.J."/>
            <person name="Choi S.B."/>
            <person name="Bosland P.W."/>
            <person name="Reeves G."/>
            <person name="Jo S.H."/>
            <person name="Lee B.W."/>
            <person name="Cho H.T."/>
            <person name="Choi H.S."/>
            <person name="Lee M.S."/>
            <person name="Yu Y."/>
            <person name="Do Choi Y."/>
            <person name="Park B.S."/>
            <person name="van Deynze A."/>
            <person name="Ashrafi H."/>
            <person name="Hill T."/>
            <person name="Kim W.T."/>
            <person name="Pai H.S."/>
            <person name="Ahn H.K."/>
            <person name="Yeam I."/>
            <person name="Giovannoni J.J."/>
            <person name="Rose J.K."/>
            <person name="Sorensen I."/>
            <person name="Lee S.J."/>
            <person name="Kim R.W."/>
            <person name="Choi I.Y."/>
            <person name="Choi B.S."/>
            <person name="Lim J.S."/>
            <person name="Lee Y.H."/>
            <person name="Choi D."/>
        </authorList>
    </citation>
    <scope>NUCLEOTIDE SEQUENCE [LARGE SCALE GENOMIC DNA]</scope>
    <source>
        <strain evidence="4">cv. CM334</strain>
    </source>
</reference>
<reference evidence="3 4" key="2">
    <citation type="journal article" date="2017" name="Genome Biol.">
        <title>New reference genome sequences of hot pepper reveal the massive evolution of plant disease-resistance genes by retroduplication.</title>
        <authorList>
            <person name="Kim S."/>
            <person name="Park J."/>
            <person name="Yeom S.I."/>
            <person name="Kim Y.M."/>
            <person name="Seo E."/>
            <person name="Kim K.T."/>
            <person name="Kim M.S."/>
            <person name="Lee J.M."/>
            <person name="Cheong K."/>
            <person name="Shin H.S."/>
            <person name="Kim S.B."/>
            <person name="Han K."/>
            <person name="Lee J."/>
            <person name="Park M."/>
            <person name="Lee H.A."/>
            <person name="Lee H.Y."/>
            <person name="Lee Y."/>
            <person name="Oh S."/>
            <person name="Lee J.H."/>
            <person name="Choi E."/>
            <person name="Choi E."/>
            <person name="Lee S.E."/>
            <person name="Jeon J."/>
            <person name="Kim H."/>
            <person name="Choi G."/>
            <person name="Song H."/>
            <person name="Lee J."/>
            <person name="Lee S.C."/>
            <person name="Kwon J.K."/>
            <person name="Lee H.Y."/>
            <person name="Koo N."/>
            <person name="Hong Y."/>
            <person name="Kim R.W."/>
            <person name="Kang W.H."/>
            <person name="Huh J.H."/>
            <person name="Kang B.C."/>
            <person name="Yang T.J."/>
            <person name="Lee Y.H."/>
            <person name="Bennetzen J.L."/>
            <person name="Choi D."/>
        </authorList>
    </citation>
    <scope>NUCLEOTIDE SEQUENCE [LARGE SCALE GENOMIC DNA]</scope>
    <source>
        <strain evidence="4">cv. CM334</strain>
    </source>
</reference>
<dbReference type="InterPro" id="IPR036186">
    <property type="entry name" value="Serpin_sf"/>
</dbReference>
<proteinExistence type="inferred from homology"/>
<dbReference type="Gramene" id="PHT72693">
    <property type="protein sequence ID" value="PHT72693"/>
    <property type="gene ID" value="T459_23478"/>
</dbReference>
<keyword evidence="2" id="KW-0472">Membrane</keyword>
<dbReference type="Proteomes" id="UP000222542">
    <property type="component" value="Unassembled WGS sequence"/>
</dbReference>
<evidence type="ECO:0000313" key="3">
    <source>
        <dbReference type="EMBL" id="PHT72693.1"/>
    </source>
</evidence>
<dbReference type="EMBL" id="AYRZ02000009">
    <property type="protein sequence ID" value="PHT72693.1"/>
    <property type="molecule type" value="Genomic_DNA"/>
</dbReference>
<dbReference type="SMR" id="A0A2G2YSH9"/>
<keyword evidence="2" id="KW-1133">Transmembrane helix</keyword>
<evidence type="ECO:0000256" key="2">
    <source>
        <dbReference type="SAM" id="Phobius"/>
    </source>
</evidence>
<evidence type="ECO:0000256" key="1">
    <source>
        <dbReference type="ARBA" id="ARBA00009500"/>
    </source>
</evidence>
<accession>A0A2G2YSH9</accession>
<organism evidence="3 4">
    <name type="scientific">Capsicum annuum</name>
    <name type="common">Capsicum pepper</name>
    <dbReference type="NCBI Taxonomy" id="4072"/>
    <lineage>
        <taxon>Eukaryota</taxon>
        <taxon>Viridiplantae</taxon>
        <taxon>Streptophyta</taxon>
        <taxon>Embryophyta</taxon>
        <taxon>Tracheophyta</taxon>
        <taxon>Spermatophyta</taxon>
        <taxon>Magnoliopsida</taxon>
        <taxon>eudicotyledons</taxon>
        <taxon>Gunneridae</taxon>
        <taxon>Pentapetalae</taxon>
        <taxon>asterids</taxon>
        <taxon>lamiids</taxon>
        <taxon>Solanales</taxon>
        <taxon>Solanaceae</taxon>
        <taxon>Solanoideae</taxon>
        <taxon>Capsiceae</taxon>
        <taxon>Capsicum</taxon>
    </lineage>
</organism>
<name>A0A2G2YSH9_CAPAN</name>